<reference evidence="2" key="1">
    <citation type="submission" date="2023-08" db="EMBL/GenBank/DDBJ databases">
        <authorList>
            <person name="Alioto T."/>
            <person name="Alioto T."/>
            <person name="Gomez Garrido J."/>
        </authorList>
    </citation>
    <scope>NUCLEOTIDE SEQUENCE</scope>
</reference>
<evidence type="ECO:0000256" key="1">
    <source>
        <dbReference type="SAM" id="MobiDB-lite"/>
    </source>
</evidence>
<evidence type="ECO:0000313" key="2">
    <source>
        <dbReference type="EMBL" id="CAI9735497.1"/>
    </source>
</evidence>
<evidence type="ECO:0000313" key="3">
    <source>
        <dbReference type="Proteomes" id="UP001162480"/>
    </source>
</evidence>
<gene>
    <name evidence="2" type="ORF">OCTVUL_1B024716</name>
</gene>
<name>A0AA36BL18_OCTVU</name>
<organism evidence="2 3">
    <name type="scientific">Octopus vulgaris</name>
    <name type="common">Common octopus</name>
    <dbReference type="NCBI Taxonomy" id="6645"/>
    <lineage>
        <taxon>Eukaryota</taxon>
        <taxon>Metazoa</taxon>
        <taxon>Spiralia</taxon>
        <taxon>Lophotrochozoa</taxon>
        <taxon>Mollusca</taxon>
        <taxon>Cephalopoda</taxon>
        <taxon>Coleoidea</taxon>
        <taxon>Octopodiformes</taxon>
        <taxon>Octopoda</taxon>
        <taxon>Incirrata</taxon>
        <taxon>Octopodidae</taxon>
        <taxon>Octopus</taxon>
    </lineage>
</organism>
<dbReference type="AlphaFoldDB" id="A0AA36BL18"/>
<proteinExistence type="predicted"/>
<dbReference type="EMBL" id="OX597830">
    <property type="protein sequence ID" value="CAI9735497.1"/>
    <property type="molecule type" value="Genomic_DNA"/>
</dbReference>
<sequence length="82" mass="9021">MVMSPRVTGDSDIKDGLPRDVGDVSSTLPLVAVGSDVSDNDVIDVKGVQEKIRDRCLHMKTSTSKLENFSSKRVFHYNSIEP</sequence>
<feature type="compositionally biased region" description="Basic and acidic residues" evidence="1">
    <location>
        <begin position="9"/>
        <end position="20"/>
    </location>
</feature>
<keyword evidence="3" id="KW-1185">Reference proteome</keyword>
<dbReference type="Proteomes" id="UP001162480">
    <property type="component" value="Chromosome 17"/>
</dbReference>
<accession>A0AA36BL18</accession>
<feature type="region of interest" description="Disordered" evidence="1">
    <location>
        <begin position="1"/>
        <end position="20"/>
    </location>
</feature>
<protein>
    <submittedName>
        <fullName evidence="2">Uncharacterized protein</fullName>
    </submittedName>
</protein>